<evidence type="ECO:0000256" key="1">
    <source>
        <dbReference type="ARBA" id="ARBA00004123"/>
    </source>
</evidence>
<dbReference type="EMBL" id="MU806389">
    <property type="protein sequence ID" value="KAJ3835665.1"/>
    <property type="molecule type" value="Genomic_DNA"/>
</dbReference>
<gene>
    <name evidence="5" type="ORF">F5878DRAFT_663649</name>
</gene>
<evidence type="ECO:0000313" key="6">
    <source>
        <dbReference type="Proteomes" id="UP001163846"/>
    </source>
</evidence>
<dbReference type="CDD" id="cd18968">
    <property type="entry name" value="chromodomain"/>
    <property type="match status" value="1"/>
</dbReference>
<dbReference type="GO" id="GO:0006338">
    <property type="term" value="P:chromatin remodeling"/>
    <property type="evidence" value="ECO:0007669"/>
    <property type="project" value="UniProtKB-ARBA"/>
</dbReference>
<dbReference type="Pfam" id="PF00385">
    <property type="entry name" value="Chromo"/>
    <property type="match status" value="1"/>
</dbReference>
<dbReference type="InterPro" id="IPR051219">
    <property type="entry name" value="Heterochromatin_chromo-domain"/>
</dbReference>
<feature type="region of interest" description="Disordered" evidence="3">
    <location>
        <begin position="258"/>
        <end position="324"/>
    </location>
</feature>
<sequence length="598" mass="65112">MSDEEEYVVESIVAARVKRKGRSRAWEYRVRWKGYKEEDDTWEPIQSFADSEHFVENFWKRASKSLNGRDIKNLSTFKVGEEFFPVGPPLRKSKSQPALKSTSPVASGSKANQTPVNNNKRRRTPTPTPPNEPSAKRARQSVNPSLESPSGHRANRALTSNSPRRSARKPQREPSVVPASEGEEDGEVEFVENLITSEAPPRFRRHSADNTGLVEDIVGSLPEAEEISTIVDSPAPAPQARTDHSEVHMLDNLAGVDGTISVEAQTPSKVVVNPTPKSSTKPASGRRRKPGPGRSSEGFAKGKNTNSMSTADKSKSKTVMRTSVSTEIAVQREEVTETQGDALMTDDSPLPPAELLTTEDLLQSAAFSEDIEQSQNNAEDIPTAGPSNTTGSIFSLAKESLFPSWSGISFPHPAFTKRPTIFGPLGSGSDSQAIKTINAENSTRVVQTQPFSVTLDVSKKLPVMLTDLSPEDAPVLDKIVHNASKGPPGKFYSDKSALTILDTLHTGGASAKVILSPNATESETQEFEKLNERLSRNELFVLMVDFDLLVFCSSSASLITQRLNIRPSLLSEPGQLLVERVTISNHSAYANAVLQTDD</sequence>
<dbReference type="SUPFAM" id="SSF54160">
    <property type="entry name" value="Chromo domain-like"/>
    <property type="match status" value="1"/>
</dbReference>
<dbReference type="PROSITE" id="PS50013">
    <property type="entry name" value="CHROMO_2"/>
    <property type="match status" value="1"/>
</dbReference>
<dbReference type="InterPro" id="IPR023780">
    <property type="entry name" value="Chromo_domain"/>
</dbReference>
<organism evidence="5 6">
    <name type="scientific">Lentinula raphanica</name>
    <dbReference type="NCBI Taxonomy" id="153919"/>
    <lineage>
        <taxon>Eukaryota</taxon>
        <taxon>Fungi</taxon>
        <taxon>Dikarya</taxon>
        <taxon>Basidiomycota</taxon>
        <taxon>Agaricomycotina</taxon>
        <taxon>Agaricomycetes</taxon>
        <taxon>Agaricomycetidae</taxon>
        <taxon>Agaricales</taxon>
        <taxon>Marasmiineae</taxon>
        <taxon>Omphalotaceae</taxon>
        <taxon>Lentinula</taxon>
    </lineage>
</organism>
<feature type="region of interest" description="Disordered" evidence="3">
    <location>
        <begin position="82"/>
        <end position="187"/>
    </location>
</feature>
<dbReference type="Gene3D" id="2.40.50.40">
    <property type="match status" value="1"/>
</dbReference>
<evidence type="ECO:0000313" key="5">
    <source>
        <dbReference type="EMBL" id="KAJ3835665.1"/>
    </source>
</evidence>
<accession>A0AA38UBF9</accession>
<name>A0AA38UBF9_9AGAR</name>
<evidence type="ECO:0000256" key="3">
    <source>
        <dbReference type="SAM" id="MobiDB-lite"/>
    </source>
</evidence>
<dbReference type="Proteomes" id="UP001163846">
    <property type="component" value="Unassembled WGS sequence"/>
</dbReference>
<evidence type="ECO:0000256" key="2">
    <source>
        <dbReference type="ARBA" id="ARBA00023242"/>
    </source>
</evidence>
<feature type="domain" description="Chromo" evidence="4">
    <location>
        <begin position="7"/>
        <end position="61"/>
    </location>
</feature>
<dbReference type="InterPro" id="IPR000953">
    <property type="entry name" value="Chromo/chromo_shadow_dom"/>
</dbReference>
<dbReference type="PANTHER" id="PTHR22812">
    <property type="entry name" value="CHROMOBOX PROTEIN"/>
    <property type="match status" value="1"/>
</dbReference>
<comment type="caution">
    <text evidence="5">The sequence shown here is derived from an EMBL/GenBank/DDBJ whole genome shotgun (WGS) entry which is preliminary data.</text>
</comment>
<proteinExistence type="predicted"/>
<evidence type="ECO:0000259" key="4">
    <source>
        <dbReference type="PROSITE" id="PS50013"/>
    </source>
</evidence>
<dbReference type="GO" id="GO:0005634">
    <property type="term" value="C:nucleus"/>
    <property type="evidence" value="ECO:0007669"/>
    <property type="project" value="UniProtKB-SubCell"/>
</dbReference>
<dbReference type="InterPro" id="IPR016197">
    <property type="entry name" value="Chromo-like_dom_sf"/>
</dbReference>
<feature type="region of interest" description="Disordered" evidence="3">
    <location>
        <begin position="371"/>
        <end position="390"/>
    </location>
</feature>
<reference evidence="5" key="1">
    <citation type="submission" date="2022-08" db="EMBL/GenBank/DDBJ databases">
        <authorList>
            <consortium name="DOE Joint Genome Institute"/>
            <person name="Min B."/>
            <person name="Riley R."/>
            <person name="Sierra-Patev S."/>
            <person name="Naranjo-Ortiz M."/>
            <person name="Looney B."/>
            <person name="Konkel Z."/>
            <person name="Slot J.C."/>
            <person name="Sakamoto Y."/>
            <person name="Steenwyk J.L."/>
            <person name="Rokas A."/>
            <person name="Carro J."/>
            <person name="Camarero S."/>
            <person name="Ferreira P."/>
            <person name="Molpeceres G."/>
            <person name="Ruiz-Duenas F.J."/>
            <person name="Serrano A."/>
            <person name="Henrissat B."/>
            <person name="Drula E."/>
            <person name="Hughes K.W."/>
            <person name="Mata J.L."/>
            <person name="Ishikawa N.K."/>
            <person name="Vargas-Isla R."/>
            <person name="Ushijima S."/>
            <person name="Smith C.A."/>
            <person name="Ahrendt S."/>
            <person name="Andreopoulos W."/>
            <person name="He G."/>
            <person name="Labutti K."/>
            <person name="Lipzen A."/>
            <person name="Ng V."/>
            <person name="Sandor L."/>
            <person name="Barry K."/>
            <person name="Martinez A.T."/>
            <person name="Xiao Y."/>
            <person name="Gibbons J.G."/>
            <person name="Terashima K."/>
            <person name="Hibbett D.S."/>
            <person name="Grigoriev I.V."/>
        </authorList>
    </citation>
    <scope>NUCLEOTIDE SEQUENCE</scope>
    <source>
        <strain evidence="5">TFB9207</strain>
    </source>
</reference>
<protein>
    <recommendedName>
        <fullName evidence="4">Chromo domain-containing protein</fullName>
    </recommendedName>
</protein>
<keyword evidence="2" id="KW-0539">Nucleus</keyword>
<feature type="compositionally biased region" description="Polar residues" evidence="3">
    <location>
        <begin position="303"/>
        <end position="324"/>
    </location>
</feature>
<dbReference type="AlphaFoldDB" id="A0AA38UBF9"/>
<keyword evidence="6" id="KW-1185">Reference proteome</keyword>
<feature type="compositionally biased region" description="Polar residues" evidence="3">
    <location>
        <begin position="95"/>
        <end position="113"/>
    </location>
</feature>
<comment type="subcellular location">
    <subcellularLocation>
        <location evidence="1">Nucleus</location>
    </subcellularLocation>
</comment>
<dbReference type="SMART" id="SM00298">
    <property type="entry name" value="CHROMO"/>
    <property type="match status" value="1"/>
</dbReference>